<evidence type="ECO:0000256" key="1">
    <source>
        <dbReference type="SAM" id="MobiDB-lite"/>
    </source>
</evidence>
<dbReference type="PATRIC" id="fig|42253.5.peg.3976"/>
<dbReference type="STRING" id="42253.NITMOv2_4029"/>
<name>A0A0K2GHI8_NITMO</name>
<proteinExistence type="predicted"/>
<sequence>MTTTSDVPLAEIDELRGEHREFSDLEGGGKMSSQESLTRRDLLEARVLVLLRNSSKAVLEAIRRTQLIDA</sequence>
<dbReference type="Proteomes" id="UP000069205">
    <property type="component" value="Chromosome"/>
</dbReference>
<organism evidence="2 3">
    <name type="scientific">Nitrospira moscoviensis</name>
    <dbReference type="NCBI Taxonomy" id="42253"/>
    <lineage>
        <taxon>Bacteria</taxon>
        <taxon>Pseudomonadati</taxon>
        <taxon>Nitrospirota</taxon>
        <taxon>Nitrospiria</taxon>
        <taxon>Nitrospirales</taxon>
        <taxon>Nitrospiraceae</taxon>
        <taxon>Nitrospira</taxon>
    </lineage>
</organism>
<protein>
    <submittedName>
        <fullName evidence="2">Uncharacterized protein</fullName>
    </submittedName>
</protein>
<accession>A0A0K2GHI8</accession>
<evidence type="ECO:0000313" key="2">
    <source>
        <dbReference type="EMBL" id="ALA60413.1"/>
    </source>
</evidence>
<dbReference type="KEGG" id="nmv:NITMOv2_4029"/>
<feature type="region of interest" description="Disordered" evidence="1">
    <location>
        <begin position="18"/>
        <end position="38"/>
    </location>
</feature>
<evidence type="ECO:0000313" key="3">
    <source>
        <dbReference type="Proteomes" id="UP000069205"/>
    </source>
</evidence>
<dbReference type="AlphaFoldDB" id="A0A0K2GHI8"/>
<gene>
    <name evidence="2" type="ORF">NITMOv2_4029</name>
</gene>
<dbReference type="EMBL" id="CP011801">
    <property type="protein sequence ID" value="ALA60413.1"/>
    <property type="molecule type" value="Genomic_DNA"/>
</dbReference>
<reference evidence="2 3" key="1">
    <citation type="journal article" date="2015" name="Proc. Natl. Acad. Sci. U.S.A.">
        <title>Expanded metabolic versatility of ubiquitous nitrite-oxidizing bacteria from the genus Nitrospira.</title>
        <authorList>
            <person name="Koch H."/>
            <person name="Lucker S."/>
            <person name="Albertsen M."/>
            <person name="Kitzinger K."/>
            <person name="Herbold C."/>
            <person name="Spieck E."/>
            <person name="Nielsen P.H."/>
            <person name="Wagner M."/>
            <person name="Daims H."/>
        </authorList>
    </citation>
    <scope>NUCLEOTIDE SEQUENCE [LARGE SCALE GENOMIC DNA]</scope>
    <source>
        <strain evidence="2 3">NSP M-1</strain>
    </source>
</reference>
<keyword evidence="3" id="KW-1185">Reference proteome</keyword>